<dbReference type="PANTHER" id="PTHR34610:SF3">
    <property type="entry name" value="SSL7007 PROTEIN"/>
    <property type="match status" value="1"/>
</dbReference>
<organism evidence="2 3">
    <name type="scientific">Halorutilus salinus</name>
    <dbReference type="NCBI Taxonomy" id="2487751"/>
    <lineage>
        <taxon>Archaea</taxon>
        <taxon>Methanobacteriati</taxon>
        <taxon>Methanobacteriota</taxon>
        <taxon>Stenosarchaea group</taxon>
        <taxon>Halobacteria</taxon>
        <taxon>Halorutilales</taxon>
        <taxon>Halorutilaceae</taxon>
        <taxon>Halorutilus</taxon>
    </lineage>
</organism>
<gene>
    <name evidence="2" type="ORF">EGH25_06845</name>
</gene>
<dbReference type="NCBIfam" id="TIGR00305">
    <property type="entry name" value="putative toxin-antitoxin system toxin component, PIN family"/>
    <property type="match status" value="1"/>
</dbReference>
<protein>
    <submittedName>
        <fullName evidence="2">Toxin-antitoxin system toxin component, PIN family</fullName>
    </submittedName>
</protein>
<proteinExistence type="predicted"/>
<feature type="domain" description="PIN" evidence="1">
    <location>
        <begin position="6"/>
        <end position="111"/>
    </location>
</feature>
<dbReference type="SUPFAM" id="SSF88723">
    <property type="entry name" value="PIN domain-like"/>
    <property type="match status" value="1"/>
</dbReference>
<dbReference type="RefSeq" id="WP_266087020.1">
    <property type="nucleotide sequence ID" value="NZ_RKLV01000006.1"/>
</dbReference>
<dbReference type="InterPro" id="IPR029060">
    <property type="entry name" value="PIN-like_dom_sf"/>
</dbReference>
<accession>A0A9Q4GGT9</accession>
<dbReference type="InterPro" id="IPR002850">
    <property type="entry name" value="PIN_toxin-like"/>
</dbReference>
<sequence>MGERSVVYDTNTVVSALEFGGTPQTALLTGFTRVWDMYFSKEILSEIERVMRYDKIPVREDESELFLTVMRDEGVPVEPKVSVDESDDPDDNKFLECAFEANAQYLVSGDSDLLELGKFRGTEVVTPDGFLGQQDEGSRLTNS</sequence>
<dbReference type="AlphaFoldDB" id="A0A9Q4GGT9"/>
<reference evidence="2" key="1">
    <citation type="submission" date="2022-09" db="EMBL/GenBank/DDBJ databases">
        <title>Haloadaptaus new haloarchaeum isolated from saline soil.</title>
        <authorList>
            <person name="Duran-Viseras A."/>
            <person name="Sanchez-Porro C."/>
            <person name="Ventosa A."/>
        </authorList>
    </citation>
    <scope>NUCLEOTIDE SEQUENCE</scope>
    <source>
        <strain evidence="2">F3-133</strain>
    </source>
</reference>
<name>A0A9Q4GGT9_9EURY</name>
<evidence type="ECO:0000313" key="3">
    <source>
        <dbReference type="Proteomes" id="UP001149411"/>
    </source>
</evidence>
<dbReference type="InterPro" id="IPR002716">
    <property type="entry name" value="PIN_dom"/>
</dbReference>
<dbReference type="EMBL" id="RKLV01000006">
    <property type="protein sequence ID" value="MCX2819067.1"/>
    <property type="molecule type" value="Genomic_DNA"/>
</dbReference>
<dbReference type="Proteomes" id="UP001149411">
    <property type="component" value="Unassembled WGS sequence"/>
</dbReference>
<dbReference type="Pfam" id="PF13470">
    <property type="entry name" value="PIN_3"/>
    <property type="match status" value="1"/>
</dbReference>
<keyword evidence="3" id="KW-1185">Reference proteome</keyword>
<comment type="caution">
    <text evidence="2">The sequence shown here is derived from an EMBL/GenBank/DDBJ whole genome shotgun (WGS) entry which is preliminary data.</text>
</comment>
<dbReference type="PANTHER" id="PTHR34610">
    <property type="entry name" value="SSL7007 PROTEIN"/>
    <property type="match status" value="1"/>
</dbReference>
<evidence type="ECO:0000259" key="1">
    <source>
        <dbReference type="Pfam" id="PF13470"/>
    </source>
</evidence>
<evidence type="ECO:0000313" key="2">
    <source>
        <dbReference type="EMBL" id="MCX2819067.1"/>
    </source>
</evidence>